<gene>
    <name evidence="2" type="ORF">GNQ08_01685</name>
</gene>
<feature type="region of interest" description="Disordered" evidence="1">
    <location>
        <begin position="154"/>
        <end position="175"/>
    </location>
</feature>
<dbReference type="EMBL" id="WNZZ01000001">
    <property type="protein sequence ID" value="MUG21145.1"/>
    <property type="molecule type" value="Genomic_DNA"/>
</dbReference>
<name>A0A6N8ENI0_PAEMA</name>
<evidence type="ECO:0000256" key="1">
    <source>
        <dbReference type="SAM" id="MobiDB-lite"/>
    </source>
</evidence>
<accession>A0A6N8ENI0</accession>
<dbReference type="PROSITE" id="PS51257">
    <property type="entry name" value="PROKAR_LIPOPROTEIN"/>
    <property type="match status" value="1"/>
</dbReference>
<reference evidence="2 3" key="1">
    <citation type="submission" date="2019-11" db="EMBL/GenBank/DDBJ databases">
        <title>Draft genome sequences of five Paenibacillus species of dairy origin.</title>
        <authorList>
            <person name="Olajide A.M."/>
            <person name="Chen S."/>
            <person name="Lapointe G."/>
        </authorList>
    </citation>
    <scope>NUCLEOTIDE SEQUENCE [LARGE SCALE GENOMIC DNA]</scope>
    <source>
        <strain evidence="2 3">3CT49</strain>
    </source>
</reference>
<sequence length="320" mass="36076">MKKLIIPLAVVVFILLSGCLENNGGLASVATACFRALDAEVANDPVPYFPYISLEGSNLDTWGNTVVAPYEFTMYRYWTNERLNSAGFKGTVAFRTNPVWTSDTLDLAAIIPVFSDESRRLFYKDSGYIDDPVDLTILDEGNYYSNRESFLTKLAPEPEDGGGGPAASKELSSSCQPLQDMDSERLYPVAIKSGDEADTEWTEDTYPFRNVMSLFSGYHDEYLKLYDTYVLAYDTDHSGLMNIAVHLYSKNLQVVRVWMKTNEQEIELKKSTYLNTEEMNTENWTLYDAEVSADWFGQNTAAAQVFVELKGGEIKELHNM</sequence>
<evidence type="ECO:0008006" key="4">
    <source>
        <dbReference type="Google" id="ProtNLM"/>
    </source>
</evidence>
<dbReference type="OrthoDB" id="9932810at2"/>
<protein>
    <recommendedName>
        <fullName evidence="4">Lipoprotein</fullName>
    </recommendedName>
</protein>
<dbReference type="AlphaFoldDB" id="A0A6N8ENI0"/>
<dbReference type="GeneID" id="77010772"/>
<evidence type="ECO:0000313" key="2">
    <source>
        <dbReference type="EMBL" id="MUG21145.1"/>
    </source>
</evidence>
<organism evidence="2 3">
    <name type="scientific">Paenibacillus macerans</name>
    <name type="common">Bacillus macerans</name>
    <dbReference type="NCBI Taxonomy" id="44252"/>
    <lineage>
        <taxon>Bacteria</taxon>
        <taxon>Bacillati</taxon>
        <taxon>Bacillota</taxon>
        <taxon>Bacilli</taxon>
        <taxon>Bacillales</taxon>
        <taxon>Paenibacillaceae</taxon>
        <taxon>Paenibacillus</taxon>
    </lineage>
</organism>
<dbReference type="RefSeq" id="WP_127463454.1">
    <property type="nucleotide sequence ID" value="NZ_BOSD01000016.1"/>
</dbReference>
<evidence type="ECO:0000313" key="3">
    <source>
        <dbReference type="Proteomes" id="UP000442469"/>
    </source>
</evidence>
<comment type="caution">
    <text evidence="2">The sequence shown here is derived from an EMBL/GenBank/DDBJ whole genome shotgun (WGS) entry which is preliminary data.</text>
</comment>
<proteinExistence type="predicted"/>
<dbReference type="Proteomes" id="UP000442469">
    <property type="component" value="Unassembled WGS sequence"/>
</dbReference>